<dbReference type="STRING" id="2004952.A0A2C5Z906"/>
<feature type="transmembrane region" description="Helical" evidence="6">
    <location>
        <begin position="266"/>
        <end position="283"/>
    </location>
</feature>
<evidence type="ECO:0000256" key="6">
    <source>
        <dbReference type="SAM" id="Phobius"/>
    </source>
</evidence>
<evidence type="ECO:0000256" key="1">
    <source>
        <dbReference type="ARBA" id="ARBA00004141"/>
    </source>
</evidence>
<feature type="transmembrane region" description="Helical" evidence="6">
    <location>
        <begin position="206"/>
        <end position="227"/>
    </location>
</feature>
<gene>
    <name evidence="8" type="ORF">CDD80_1737</name>
</gene>
<dbReference type="AlphaFoldDB" id="A0A2C5Z906"/>
<evidence type="ECO:0000256" key="4">
    <source>
        <dbReference type="ARBA" id="ARBA00023136"/>
    </source>
</evidence>
<feature type="transmembrane region" description="Helical" evidence="6">
    <location>
        <begin position="740"/>
        <end position="758"/>
    </location>
</feature>
<feature type="region of interest" description="Disordered" evidence="5">
    <location>
        <begin position="1"/>
        <end position="31"/>
    </location>
</feature>
<feature type="transmembrane region" description="Helical" evidence="6">
    <location>
        <begin position="765"/>
        <end position="782"/>
    </location>
</feature>
<keyword evidence="9" id="KW-1185">Reference proteome</keyword>
<accession>A0A2C5Z906</accession>
<dbReference type="Pfam" id="PF10337">
    <property type="entry name" value="ArAE_2_N"/>
    <property type="match status" value="1"/>
</dbReference>
<dbReference type="PANTHER" id="PTHR47804:SF3">
    <property type="entry name" value="PROTEIN BRE4"/>
    <property type="match status" value="1"/>
</dbReference>
<proteinExistence type="predicted"/>
<reference evidence="8 9" key="1">
    <citation type="submission" date="2017-06" db="EMBL/GenBank/DDBJ databases">
        <title>Ant-infecting Ophiocordyceps genomes reveal a high diversity of potential behavioral manipulation genes and a possible major role for enterotoxins.</title>
        <authorList>
            <person name="De Bekker C."/>
            <person name="Evans H.C."/>
            <person name="Brachmann A."/>
            <person name="Hughes D.P."/>
        </authorList>
    </citation>
    <scope>NUCLEOTIDE SEQUENCE [LARGE SCALE GENOMIC DNA]</scope>
    <source>
        <strain evidence="8 9">Map16</strain>
    </source>
</reference>
<sequence length="1047" mass="117215">MRDSWRRTLTASNRHHDSLDATPNMSDQPPDVLRRRQQPLRLRSVPAPDVFLEPVSPTPISRPSSTHSLVQLDHMVSDKIDTETYGVSELRDGFFDAMFLRPSHVFAADLLQDSADTLPAGFDKASPLALRRYFPRKRHAFVSVVKRVTTTRDGIRLLKSFSAFFVAYVLCLVPVIRNWLGRYHYIMAVSVIVNHPARSLGSQLDGATLTIVGAACGLAWGVLGLLLSESSVAARAGYAGVLAVWMALFMTSISLTRAFFIRFYQAILSAGLAVIFATLAETGSRKAEWTKLRDYGFSWLFGQAIALLINCIIFPDAGARDLATTFHTAFDVMLEALDASSCRDRRLRRRLSRAFVDLSQVCRDMKIDITVTRIRPNDVGDLRNLMQAVIRALLTLKADTYLFKDSPSEQDVSITVDEPGLSILEAAVTAASSPGHSRRAIEELGDRTKNMLSCMSQCVRICDAILMDLSGHRRSIGPAPDVPSDLQPAIRKLGQAKAAYDAVEASLIESEERLSESSIQDGDVVQLFVFARHVREASSTIDHLVDKVREVQQTSSGWPRPHLPSYPFWKALHRTNAQTRHDRGGVTAGSYHVTFEEIGRLLDKMKTNDHEPIPRTDSLCLETVASHVTPDTTASPAKTAKTSRARYKVWRVLKRLQGFESRYAFKVCLVTTVLAIPAYLVRDRGWWEDYECWWAVSISWLAMHPRVGGNVQDLFIRGFMAVLGAAWSAAAYAVGNGNPYVMAAFATVYMVPMLLRFTQSSHPRSGLIGCLSFTVISLRLMVESNDTSPTLLAVYSGVAFLVGATVPVIVNWVLWPFVARHELRQALSSMMFFMSVIYRSVVARYVYFYEGKEPTPEDVQRSEMLEGRLREGFVRIRQLLVLTQKEIRLRAPFDPLPYSALADSCERFFDYLVAVRQSALFYNPDYIRDNPQAAEQLLSHRRDAVAAILGNLYILAGALRSKRKVPRYLPNAAAARRRLLMINAQVDDQTSRLSPSSSADAACHRRWSDIYRYSYNESLVGCVAQLDELEKLTKLIVGEQRSGEFKV</sequence>
<dbReference type="EMBL" id="NJES01000176">
    <property type="protein sequence ID" value="PHH76182.1"/>
    <property type="molecule type" value="Genomic_DNA"/>
</dbReference>
<feature type="transmembrane region" description="Helical" evidence="6">
    <location>
        <begin position="826"/>
        <end position="847"/>
    </location>
</feature>
<feature type="domain" description="Putative ER transporter 6TM N-terminal" evidence="7">
    <location>
        <begin position="155"/>
        <end position="228"/>
    </location>
</feature>
<keyword evidence="3 6" id="KW-1133">Transmembrane helix</keyword>
<keyword evidence="4 6" id="KW-0472">Membrane</keyword>
<feature type="transmembrane region" description="Helical" evidence="6">
    <location>
        <begin position="714"/>
        <end position="734"/>
    </location>
</feature>
<comment type="subcellular location">
    <subcellularLocation>
        <location evidence="1">Membrane</location>
        <topology evidence="1">Multi-pass membrane protein</topology>
    </subcellularLocation>
</comment>
<dbReference type="InterPro" id="IPR052430">
    <property type="entry name" value="IVT-Associated"/>
</dbReference>
<evidence type="ECO:0000313" key="9">
    <source>
        <dbReference type="Proteomes" id="UP000226431"/>
    </source>
</evidence>
<keyword evidence="2 6" id="KW-0812">Transmembrane</keyword>
<evidence type="ECO:0000259" key="7">
    <source>
        <dbReference type="Pfam" id="PF10337"/>
    </source>
</evidence>
<comment type="caution">
    <text evidence="8">The sequence shown here is derived from an EMBL/GenBank/DDBJ whole genome shotgun (WGS) entry which is preliminary data.</text>
</comment>
<feature type="transmembrane region" description="Helical" evidence="6">
    <location>
        <begin position="794"/>
        <end position="814"/>
    </location>
</feature>
<evidence type="ECO:0000256" key="2">
    <source>
        <dbReference type="ARBA" id="ARBA00022692"/>
    </source>
</evidence>
<dbReference type="PRINTS" id="PR02047">
    <property type="entry name" value="BREFELDNASP4"/>
</dbReference>
<dbReference type="PANTHER" id="PTHR47804">
    <property type="entry name" value="60S RIBOSOMAL PROTEIN L19"/>
    <property type="match status" value="1"/>
</dbReference>
<dbReference type="OrthoDB" id="1924968at2759"/>
<evidence type="ECO:0000313" key="8">
    <source>
        <dbReference type="EMBL" id="PHH76182.1"/>
    </source>
</evidence>
<protein>
    <recommendedName>
        <fullName evidence="7">Putative ER transporter 6TM N-terminal domain-containing protein</fullName>
    </recommendedName>
</protein>
<feature type="transmembrane region" description="Helical" evidence="6">
    <location>
        <begin position="161"/>
        <end position="180"/>
    </location>
</feature>
<dbReference type="GO" id="GO:0016020">
    <property type="term" value="C:membrane"/>
    <property type="evidence" value="ECO:0007669"/>
    <property type="project" value="UniProtKB-SubCell"/>
</dbReference>
<dbReference type="Proteomes" id="UP000226431">
    <property type="component" value="Unassembled WGS sequence"/>
</dbReference>
<evidence type="ECO:0000256" key="5">
    <source>
        <dbReference type="SAM" id="MobiDB-lite"/>
    </source>
</evidence>
<dbReference type="InterPro" id="IPR023244">
    <property type="entry name" value="Brefeldin_A-sensitivity_4"/>
</dbReference>
<evidence type="ECO:0000256" key="3">
    <source>
        <dbReference type="ARBA" id="ARBA00022989"/>
    </source>
</evidence>
<dbReference type="InterPro" id="IPR018823">
    <property type="entry name" value="ArAE_2_N"/>
</dbReference>
<organism evidence="8 9">
    <name type="scientific">Ophiocordyceps camponoti-rufipedis</name>
    <dbReference type="NCBI Taxonomy" id="2004952"/>
    <lineage>
        <taxon>Eukaryota</taxon>
        <taxon>Fungi</taxon>
        <taxon>Dikarya</taxon>
        <taxon>Ascomycota</taxon>
        <taxon>Pezizomycotina</taxon>
        <taxon>Sordariomycetes</taxon>
        <taxon>Hypocreomycetidae</taxon>
        <taxon>Hypocreales</taxon>
        <taxon>Ophiocordycipitaceae</taxon>
        <taxon>Ophiocordyceps</taxon>
    </lineage>
</organism>
<feature type="transmembrane region" description="Helical" evidence="6">
    <location>
        <begin position="295"/>
        <end position="315"/>
    </location>
</feature>
<name>A0A2C5Z906_9HYPO</name>